<organism evidence="4 5">
    <name type="scientific">Lacihabitans lacunae</name>
    <dbReference type="NCBI Taxonomy" id="1028214"/>
    <lineage>
        <taxon>Bacteria</taxon>
        <taxon>Pseudomonadati</taxon>
        <taxon>Bacteroidota</taxon>
        <taxon>Cytophagia</taxon>
        <taxon>Cytophagales</taxon>
        <taxon>Leadbetterellaceae</taxon>
        <taxon>Lacihabitans</taxon>
    </lineage>
</organism>
<evidence type="ECO:0000256" key="2">
    <source>
        <dbReference type="ARBA" id="ARBA00023008"/>
    </source>
</evidence>
<gene>
    <name evidence="4" type="ORF">ACFOOI_00175</name>
</gene>
<keyword evidence="5" id="KW-1185">Reference proteome</keyword>
<dbReference type="Proteomes" id="UP001595616">
    <property type="component" value="Unassembled WGS sequence"/>
</dbReference>
<evidence type="ECO:0000256" key="1">
    <source>
        <dbReference type="ARBA" id="ARBA00010996"/>
    </source>
</evidence>
<dbReference type="InterPro" id="IPR036249">
    <property type="entry name" value="Thioredoxin-like_sf"/>
</dbReference>
<comment type="caution">
    <text evidence="4">The sequence shown here is derived from an EMBL/GenBank/DDBJ whole genome shotgun (WGS) entry which is preliminary data.</text>
</comment>
<comment type="similarity">
    <text evidence="1">Belongs to the SCO1/2 family.</text>
</comment>
<protein>
    <submittedName>
        <fullName evidence="4">SCO family protein</fullName>
    </submittedName>
</protein>
<proteinExistence type="inferred from homology"/>
<dbReference type="PROSITE" id="PS51352">
    <property type="entry name" value="THIOREDOXIN_2"/>
    <property type="match status" value="1"/>
</dbReference>
<dbReference type="SUPFAM" id="SSF52833">
    <property type="entry name" value="Thioredoxin-like"/>
    <property type="match status" value="1"/>
</dbReference>
<evidence type="ECO:0000259" key="3">
    <source>
        <dbReference type="PROSITE" id="PS51352"/>
    </source>
</evidence>
<dbReference type="Pfam" id="PF02630">
    <property type="entry name" value="SCO1-SenC"/>
    <property type="match status" value="1"/>
</dbReference>
<dbReference type="RefSeq" id="WP_379833538.1">
    <property type="nucleotide sequence ID" value="NZ_JBHRYQ010000001.1"/>
</dbReference>
<keyword evidence="2" id="KW-0186">Copper</keyword>
<accession>A0ABV7YQA1</accession>
<dbReference type="InterPro" id="IPR003782">
    <property type="entry name" value="SCO1/SenC"/>
</dbReference>
<name>A0ABV7YQA1_9BACT</name>
<dbReference type="PANTHER" id="PTHR12151:SF25">
    <property type="entry name" value="LINALOOL DEHYDRATASE_ISOMERASE DOMAIN-CONTAINING PROTEIN"/>
    <property type="match status" value="1"/>
</dbReference>
<dbReference type="CDD" id="cd02968">
    <property type="entry name" value="SCO"/>
    <property type="match status" value="1"/>
</dbReference>
<feature type="domain" description="Thioredoxin" evidence="3">
    <location>
        <begin position="39"/>
        <end position="205"/>
    </location>
</feature>
<sequence>MRFLKPIIFFCLISLIWSCGDSSRELPILGQTDVSASGDTTYHKIPDFAFINQNGDSLTQDFVKDKVYVTDFFFTSCPTICPVMKTQMIRVYEKFQDNPNFGIISHTIDPRHDSISVLKEYKDRLGIKGDSWQFVTGEQEKIYEIAQKDYMVSALEDSTAVNEGGFIHSGAFVLVDKQKRIRGVYDGTKEVEVNKLIKDIELLLKK</sequence>
<evidence type="ECO:0000313" key="5">
    <source>
        <dbReference type="Proteomes" id="UP001595616"/>
    </source>
</evidence>
<evidence type="ECO:0000313" key="4">
    <source>
        <dbReference type="EMBL" id="MFC3809051.1"/>
    </source>
</evidence>
<dbReference type="Gene3D" id="3.40.30.10">
    <property type="entry name" value="Glutaredoxin"/>
    <property type="match status" value="1"/>
</dbReference>
<reference evidence="5" key="1">
    <citation type="journal article" date="2019" name="Int. J. Syst. Evol. Microbiol.">
        <title>The Global Catalogue of Microorganisms (GCM) 10K type strain sequencing project: providing services to taxonomists for standard genome sequencing and annotation.</title>
        <authorList>
            <consortium name="The Broad Institute Genomics Platform"/>
            <consortium name="The Broad Institute Genome Sequencing Center for Infectious Disease"/>
            <person name="Wu L."/>
            <person name="Ma J."/>
        </authorList>
    </citation>
    <scope>NUCLEOTIDE SEQUENCE [LARGE SCALE GENOMIC DNA]</scope>
    <source>
        <strain evidence="5">CECT 7956</strain>
    </source>
</reference>
<dbReference type="InterPro" id="IPR013766">
    <property type="entry name" value="Thioredoxin_domain"/>
</dbReference>
<dbReference type="PANTHER" id="PTHR12151">
    <property type="entry name" value="ELECTRON TRANSPORT PROTIN SCO1/SENC FAMILY MEMBER"/>
    <property type="match status" value="1"/>
</dbReference>
<dbReference type="EMBL" id="JBHRYQ010000001">
    <property type="protein sequence ID" value="MFC3809051.1"/>
    <property type="molecule type" value="Genomic_DNA"/>
</dbReference>